<dbReference type="Gene3D" id="1.10.3720.10">
    <property type="entry name" value="MetI-like"/>
    <property type="match status" value="1"/>
</dbReference>
<reference evidence="10" key="3">
    <citation type="submission" date="2023-05" db="EMBL/GenBank/DDBJ databases">
        <authorList>
            <person name="Smith C.H."/>
        </authorList>
    </citation>
    <scope>NUCLEOTIDE SEQUENCE</scope>
    <source>
        <strain evidence="10">CHS0354</strain>
        <tissue evidence="10">Mantle</tissue>
    </source>
</reference>
<evidence type="ECO:0000256" key="5">
    <source>
        <dbReference type="ARBA" id="ARBA00022989"/>
    </source>
</evidence>
<dbReference type="GO" id="GO:0005886">
    <property type="term" value="C:plasma membrane"/>
    <property type="evidence" value="ECO:0007669"/>
    <property type="project" value="UniProtKB-SubCell"/>
</dbReference>
<dbReference type="CDD" id="cd06261">
    <property type="entry name" value="TM_PBP2"/>
    <property type="match status" value="1"/>
</dbReference>
<feature type="transmembrane region" description="Helical" evidence="7">
    <location>
        <begin position="270"/>
        <end position="291"/>
    </location>
</feature>
<keyword evidence="4 7" id="KW-0812">Transmembrane</keyword>
<dbReference type="EMBL" id="JAEAOA010000186">
    <property type="protein sequence ID" value="KAK3604228.1"/>
    <property type="molecule type" value="Genomic_DNA"/>
</dbReference>
<dbReference type="InterPro" id="IPR035906">
    <property type="entry name" value="MetI-like_sf"/>
</dbReference>
<dbReference type="InterPro" id="IPR045621">
    <property type="entry name" value="BPD_transp_1_N"/>
</dbReference>
<dbReference type="Pfam" id="PF00528">
    <property type="entry name" value="BPD_transp_1"/>
    <property type="match status" value="1"/>
</dbReference>
<dbReference type="InterPro" id="IPR000515">
    <property type="entry name" value="MetI-like"/>
</dbReference>
<evidence type="ECO:0000256" key="7">
    <source>
        <dbReference type="SAM" id="Phobius"/>
    </source>
</evidence>
<evidence type="ECO:0000256" key="3">
    <source>
        <dbReference type="ARBA" id="ARBA00022475"/>
    </source>
</evidence>
<keyword evidence="6 7" id="KW-0472">Membrane</keyword>
<evidence type="ECO:0000256" key="8">
    <source>
        <dbReference type="SAM" id="SignalP"/>
    </source>
</evidence>
<keyword evidence="8" id="KW-0732">Signal</keyword>
<feature type="transmembrane region" description="Helical" evidence="7">
    <location>
        <begin position="121"/>
        <end position="147"/>
    </location>
</feature>
<dbReference type="PANTHER" id="PTHR43163:SF6">
    <property type="entry name" value="DIPEPTIDE TRANSPORT SYSTEM PERMEASE PROTEIN DPPB-RELATED"/>
    <property type="match status" value="1"/>
</dbReference>
<feature type="transmembrane region" description="Helical" evidence="7">
    <location>
        <begin position="167"/>
        <end position="185"/>
    </location>
</feature>
<dbReference type="AlphaFoldDB" id="A0AAE0W6S6"/>
<feature type="signal peptide" evidence="8">
    <location>
        <begin position="1"/>
        <end position="20"/>
    </location>
</feature>
<sequence>MLLCAVSVVFFLPEILPGDAADNLLSIEAKSDTVTAVRNELGLARPLYIRYAEFITGIFSGDMGLSYTYRTPVISLLAERLAVSLPLAAVALLLTVITAIPLGLLAALFDGKSGNTAFSFLIQFGIAVPNFWAGMLLISLFAVMLGWLPAGGFSGYGAGFSEVMRELLLPSVALAFPQSAVLAKITRTSVLTVMTEEYIRAARAKGVSLSRLLIKHILPNASVPILTVAGLQFSFLISGAVIIENIFYLPGIGQLIFQSLAQRDLITLKYSLALLLTAVWLINLSADLILIRLNPKLRR</sequence>
<evidence type="ECO:0000313" key="10">
    <source>
        <dbReference type="EMBL" id="KAK3604228.1"/>
    </source>
</evidence>
<reference evidence="10" key="1">
    <citation type="journal article" date="2021" name="Genome Biol. Evol.">
        <title>A High-Quality Reference Genome for a Parasitic Bivalve with Doubly Uniparental Inheritance (Bivalvia: Unionida).</title>
        <authorList>
            <person name="Smith C.H."/>
        </authorList>
    </citation>
    <scope>NUCLEOTIDE SEQUENCE</scope>
    <source>
        <strain evidence="10">CHS0354</strain>
    </source>
</reference>
<evidence type="ECO:0000259" key="9">
    <source>
        <dbReference type="PROSITE" id="PS50928"/>
    </source>
</evidence>
<keyword evidence="2" id="KW-0813">Transport</keyword>
<reference evidence="10" key="2">
    <citation type="journal article" date="2021" name="Genome Biol. Evol.">
        <title>Developing a high-quality reference genome for a parasitic bivalve with doubly uniparental inheritance (Bivalvia: Unionida).</title>
        <authorList>
            <person name="Smith C.H."/>
        </authorList>
    </citation>
    <scope>NUCLEOTIDE SEQUENCE</scope>
    <source>
        <strain evidence="10">CHS0354</strain>
        <tissue evidence="10">Mantle</tissue>
    </source>
</reference>
<proteinExistence type="predicted"/>
<evidence type="ECO:0000256" key="6">
    <source>
        <dbReference type="ARBA" id="ARBA00023136"/>
    </source>
</evidence>
<feature type="transmembrane region" description="Helical" evidence="7">
    <location>
        <begin position="225"/>
        <end position="250"/>
    </location>
</feature>
<feature type="chain" id="PRO_5042208113" description="ABC transmembrane type-1 domain-containing protein" evidence="8">
    <location>
        <begin position="21"/>
        <end position="299"/>
    </location>
</feature>
<dbReference type="PANTHER" id="PTHR43163">
    <property type="entry name" value="DIPEPTIDE TRANSPORT SYSTEM PERMEASE PROTEIN DPPB-RELATED"/>
    <property type="match status" value="1"/>
</dbReference>
<keyword evidence="11" id="KW-1185">Reference proteome</keyword>
<evidence type="ECO:0000256" key="4">
    <source>
        <dbReference type="ARBA" id="ARBA00022692"/>
    </source>
</evidence>
<protein>
    <recommendedName>
        <fullName evidence="9">ABC transmembrane type-1 domain-containing protein</fullName>
    </recommendedName>
</protein>
<accession>A0AAE0W6S6</accession>
<evidence type="ECO:0000256" key="1">
    <source>
        <dbReference type="ARBA" id="ARBA00004651"/>
    </source>
</evidence>
<gene>
    <name evidence="10" type="ORF">CHS0354_002036</name>
</gene>
<organism evidence="10 11">
    <name type="scientific">Potamilus streckersoni</name>
    <dbReference type="NCBI Taxonomy" id="2493646"/>
    <lineage>
        <taxon>Eukaryota</taxon>
        <taxon>Metazoa</taxon>
        <taxon>Spiralia</taxon>
        <taxon>Lophotrochozoa</taxon>
        <taxon>Mollusca</taxon>
        <taxon>Bivalvia</taxon>
        <taxon>Autobranchia</taxon>
        <taxon>Heteroconchia</taxon>
        <taxon>Palaeoheterodonta</taxon>
        <taxon>Unionida</taxon>
        <taxon>Unionoidea</taxon>
        <taxon>Unionidae</taxon>
        <taxon>Ambleminae</taxon>
        <taxon>Lampsilini</taxon>
        <taxon>Potamilus</taxon>
    </lineage>
</organism>
<evidence type="ECO:0000313" key="11">
    <source>
        <dbReference type="Proteomes" id="UP001195483"/>
    </source>
</evidence>
<feature type="transmembrane region" description="Helical" evidence="7">
    <location>
        <begin position="85"/>
        <end position="109"/>
    </location>
</feature>
<keyword evidence="5 7" id="KW-1133">Transmembrane helix</keyword>
<dbReference type="GO" id="GO:0071916">
    <property type="term" value="F:dipeptide transmembrane transporter activity"/>
    <property type="evidence" value="ECO:0007669"/>
    <property type="project" value="TreeGrafter"/>
</dbReference>
<dbReference type="SUPFAM" id="SSF161098">
    <property type="entry name" value="MetI-like"/>
    <property type="match status" value="1"/>
</dbReference>
<dbReference type="Proteomes" id="UP001195483">
    <property type="component" value="Unassembled WGS sequence"/>
</dbReference>
<name>A0AAE0W6S6_9BIVA</name>
<feature type="domain" description="ABC transmembrane type-1" evidence="9">
    <location>
        <begin position="81"/>
        <end position="285"/>
    </location>
</feature>
<keyword evidence="3" id="KW-1003">Cell membrane</keyword>
<dbReference type="PROSITE" id="PS50928">
    <property type="entry name" value="ABC_TM1"/>
    <property type="match status" value="1"/>
</dbReference>
<comment type="subcellular location">
    <subcellularLocation>
        <location evidence="1">Cell membrane</location>
        <topology evidence="1">Multi-pass membrane protein</topology>
    </subcellularLocation>
</comment>
<dbReference type="Pfam" id="PF19300">
    <property type="entry name" value="BPD_transp_1_N"/>
    <property type="match status" value="1"/>
</dbReference>
<comment type="caution">
    <text evidence="10">The sequence shown here is derived from an EMBL/GenBank/DDBJ whole genome shotgun (WGS) entry which is preliminary data.</text>
</comment>
<evidence type="ECO:0000256" key="2">
    <source>
        <dbReference type="ARBA" id="ARBA00022448"/>
    </source>
</evidence>